<organism evidence="2 3">
    <name type="scientific">Roseovarius indicus</name>
    <dbReference type="NCBI Taxonomy" id="540747"/>
    <lineage>
        <taxon>Bacteria</taxon>
        <taxon>Pseudomonadati</taxon>
        <taxon>Pseudomonadota</taxon>
        <taxon>Alphaproteobacteria</taxon>
        <taxon>Rhodobacterales</taxon>
        <taxon>Roseobacteraceae</taxon>
        <taxon>Roseovarius</taxon>
    </lineage>
</organism>
<keyword evidence="3" id="KW-1185">Reference proteome</keyword>
<dbReference type="PANTHER" id="PTHR33164">
    <property type="entry name" value="TRANSCRIPTIONAL REGULATOR, MARR FAMILY"/>
    <property type="match status" value="1"/>
</dbReference>
<protein>
    <submittedName>
        <fullName evidence="2">MarR family transcriptional regulator</fullName>
    </submittedName>
</protein>
<gene>
    <name evidence="2" type="ORF">XM52_04095</name>
</gene>
<name>A0A0T5PC94_9RHOB</name>
<dbReference type="PRINTS" id="PR00598">
    <property type="entry name" value="HTHMARR"/>
</dbReference>
<dbReference type="InterPro" id="IPR036390">
    <property type="entry name" value="WH_DNA-bd_sf"/>
</dbReference>
<dbReference type="OrthoDB" id="7063965at2"/>
<comment type="caution">
    <text evidence="2">The sequence shown here is derived from an EMBL/GenBank/DDBJ whole genome shotgun (WGS) entry which is preliminary data.</text>
</comment>
<dbReference type="Gene3D" id="1.10.10.10">
    <property type="entry name" value="Winged helix-like DNA-binding domain superfamily/Winged helix DNA-binding domain"/>
    <property type="match status" value="1"/>
</dbReference>
<dbReference type="PANTHER" id="PTHR33164:SF43">
    <property type="entry name" value="HTH-TYPE TRANSCRIPTIONAL REPRESSOR YETL"/>
    <property type="match status" value="1"/>
</dbReference>
<dbReference type="STRING" id="540747.SAMN04488031_103418"/>
<dbReference type="RefSeq" id="WP_057813565.1">
    <property type="nucleotide sequence ID" value="NZ_CP031598.1"/>
</dbReference>
<dbReference type="SUPFAM" id="SSF46785">
    <property type="entry name" value="Winged helix' DNA-binding domain"/>
    <property type="match status" value="1"/>
</dbReference>
<dbReference type="EMBL" id="LAXI01000002">
    <property type="protein sequence ID" value="KRS18873.1"/>
    <property type="molecule type" value="Genomic_DNA"/>
</dbReference>
<evidence type="ECO:0000313" key="3">
    <source>
        <dbReference type="Proteomes" id="UP000051401"/>
    </source>
</evidence>
<dbReference type="AlphaFoldDB" id="A0A0T5PC94"/>
<evidence type="ECO:0000313" key="2">
    <source>
        <dbReference type="EMBL" id="KRS18873.1"/>
    </source>
</evidence>
<dbReference type="Proteomes" id="UP000051401">
    <property type="component" value="Unassembled WGS sequence"/>
</dbReference>
<proteinExistence type="predicted"/>
<dbReference type="SMART" id="SM00347">
    <property type="entry name" value="HTH_MARR"/>
    <property type="match status" value="1"/>
</dbReference>
<dbReference type="GO" id="GO:0003700">
    <property type="term" value="F:DNA-binding transcription factor activity"/>
    <property type="evidence" value="ECO:0007669"/>
    <property type="project" value="InterPro"/>
</dbReference>
<accession>A0A0T5PC94</accession>
<evidence type="ECO:0000259" key="1">
    <source>
        <dbReference type="PROSITE" id="PS50995"/>
    </source>
</evidence>
<dbReference type="GO" id="GO:0006950">
    <property type="term" value="P:response to stress"/>
    <property type="evidence" value="ECO:0007669"/>
    <property type="project" value="TreeGrafter"/>
</dbReference>
<dbReference type="InterPro" id="IPR000835">
    <property type="entry name" value="HTH_MarR-typ"/>
</dbReference>
<dbReference type="PROSITE" id="PS50995">
    <property type="entry name" value="HTH_MARR_2"/>
    <property type="match status" value="1"/>
</dbReference>
<dbReference type="Pfam" id="PF01047">
    <property type="entry name" value="MarR"/>
    <property type="match status" value="1"/>
</dbReference>
<dbReference type="InterPro" id="IPR036388">
    <property type="entry name" value="WH-like_DNA-bd_sf"/>
</dbReference>
<feature type="domain" description="HTH marR-type" evidence="1">
    <location>
        <begin position="17"/>
        <end position="151"/>
    </location>
</feature>
<reference evidence="2 3" key="1">
    <citation type="submission" date="2015-04" db="EMBL/GenBank/DDBJ databases">
        <title>The draft genome sequence of Roseovarius indicus B108T.</title>
        <authorList>
            <person name="Li G."/>
            <person name="Lai Q."/>
            <person name="Shao Z."/>
            <person name="Yan P."/>
        </authorList>
    </citation>
    <scope>NUCLEOTIDE SEQUENCE [LARGE SCALE GENOMIC DNA]</scope>
    <source>
        <strain evidence="2 3">B108</strain>
    </source>
</reference>
<dbReference type="PATRIC" id="fig|540747.5.peg.2393"/>
<sequence>MSMTKEHPAPSPASKESLRLWLRILKVQRMVEGELRERFRTEFDTTLPRFDVMSALYRYRDGMKMSELSRALKVSNGNVTGIVDRLADDGLALRVPVPGDRRAAMVRLTKRGIEVFEAQAAAHEVWVHEALGGLEGEESAMVARMLDHALTEGDDDAQ</sequence>
<dbReference type="InterPro" id="IPR039422">
    <property type="entry name" value="MarR/SlyA-like"/>
</dbReference>